<name>A0A0B5J7F5_9VIRU</name>
<dbReference type="SUPFAM" id="SSF81383">
    <property type="entry name" value="F-box domain"/>
    <property type="match status" value="1"/>
</dbReference>
<dbReference type="EMBL" id="KP136319">
    <property type="protein sequence ID" value="AJF97800.1"/>
    <property type="molecule type" value="Genomic_DNA"/>
</dbReference>
<dbReference type="Proteomes" id="UP000202511">
    <property type="component" value="Segment"/>
</dbReference>
<organism evidence="1 2">
    <name type="scientific">Pandoravirus inopinatum</name>
    <dbReference type="NCBI Taxonomy" id="1605721"/>
    <lineage>
        <taxon>Viruses</taxon>
        <taxon>Pandoravirus</taxon>
    </lineage>
</organism>
<evidence type="ECO:0000313" key="1">
    <source>
        <dbReference type="EMBL" id="AJF97800.1"/>
    </source>
</evidence>
<dbReference type="Gene3D" id="1.25.40.20">
    <property type="entry name" value="Ankyrin repeat-containing domain"/>
    <property type="match status" value="1"/>
</dbReference>
<proteinExistence type="predicted"/>
<evidence type="ECO:0008006" key="3">
    <source>
        <dbReference type="Google" id="ProtNLM"/>
    </source>
</evidence>
<dbReference type="SUPFAM" id="SSF48403">
    <property type="entry name" value="Ankyrin repeat"/>
    <property type="match status" value="1"/>
</dbReference>
<evidence type="ECO:0000313" key="2">
    <source>
        <dbReference type="Proteomes" id="UP000202511"/>
    </source>
</evidence>
<sequence>MHADHARTESDTVVLPAELMCAILKHLDIGWWPLAAQTCRWWRACVRMALANDGRVRFASNYWREPNRDTLWLVVCGGHVDVVAWMARVSARPDGYPRAHDMAQWVASMPPNCSWADTLVAVARDGRDDILYWADEKHKEAHSGERSVLAFVAAAAYGSDRLVRSLCAVGLVRTGLGPRRPPDWHVLACAIARGNVGIVRMLIEDGWPLGVSALFFAALCPDEAILRHVRIAFRRQLPDGRINAQLGNAIAWLATLRLCHA</sequence>
<dbReference type="KEGG" id="vg:23462717"/>
<dbReference type="GeneID" id="23462717"/>
<accession>A0A0B5J7F5</accession>
<dbReference type="InterPro" id="IPR036047">
    <property type="entry name" value="F-box-like_dom_sf"/>
</dbReference>
<dbReference type="RefSeq" id="YP_009120035.1">
    <property type="nucleotide sequence ID" value="NC_026440.1"/>
</dbReference>
<reference evidence="1 2" key="1">
    <citation type="journal article" date="2015" name="Parasitol. Res.">
        <title>Viruses in close associations with free-living amoebae.</title>
        <authorList>
            <person name="Scheid P."/>
        </authorList>
    </citation>
    <scope>NUCLEOTIDE SEQUENCE [LARGE SCALE GENOMIC DNA]</scope>
    <source>
        <strain evidence="1">KlaHel</strain>
    </source>
</reference>
<protein>
    <recommendedName>
        <fullName evidence="3">Ankyrin repeat protein</fullName>
    </recommendedName>
</protein>
<dbReference type="InterPro" id="IPR036770">
    <property type="entry name" value="Ankyrin_rpt-contain_sf"/>
</dbReference>